<proteinExistence type="predicted"/>
<organism evidence="1">
    <name type="scientific">viral metagenome</name>
    <dbReference type="NCBI Taxonomy" id="1070528"/>
    <lineage>
        <taxon>unclassified sequences</taxon>
        <taxon>metagenomes</taxon>
        <taxon>organismal metagenomes</taxon>
    </lineage>
</organism>
<reference evidence="1" key="1">
    <citation type="journal article" date="2020" name="Nature">
        <title>Giant virus diversity and host interactions through global metagenomics.</title>
        <authorList>
            <person name="Schulz F."/>
            <person name="Roux S."/>
            <person name="Paez-Espino D."/>
            <person name="Jungbluth S."/>
            <person name="Walsh D.A."/>
            <person name="Denef V.J."/>
            <person name="McMahon K.D."/>
            <person name="Konstantinidis K.T."/>
            <person name="Eloe-Fadrosh E.A."/>
            <person name="Kyrpides N.C."/>
            <person name="Woyke T."/>
        </authorList>
    </citation>
    <scope>NUCLEOTIDE SEQUENCE</scope>
    <source>
        <strain evidence="1">GVMAG-M-3300027708-5</strain>
    </source>
</reference>
<accession>A0A6C0JHQ9</accession>
<dbReference type="AlphaFoldDB" id="A0A6C0JHQ9"/>
<sequence>MSIATLYKKTQTRYNNMSVNSQHGFSLNGTRRSQGYVGQTSLSRSINRTLFRGGAARGFGGCCGTFPENILSSSDVTSLNDSAIVKPSVINTLGMIEERYQYLLNHQRVKPDANQHFNTQHQHTTSLGKKTILCADKLQATDKQLNANKCCYIYNTIFKKKINTYTKPQNIKSQKNYIPITQSEYLIKLDEKCKKNLDKPYIPVKYNRGVLPGPAASY</sequence>
<dbReference type="EMBL" id="MN740408">
    <property type="protein sequence ID" value="QHU05182.1"/>
    <property type="molecule type" value="Genomic_DNA"/>
</dbReference>
<protein>
    <submittedName>
        <fullName evidence="1">Uncharacterized protein</fullName>
    </submittedName>
</protein>
<evidence type="ECO:0000313" key="1">
    <source>
        <dbReference type="EMBL" id="QHU05182.1"/>
    </source>
</evidence>
<name>A0A6C0JHQ9_9ZZZZ</name>